<name>A0A6G9AZY3_9BACT</name>
<evidence type="ECO:0000256" key="6">
    <source>
        <dbReference type="SAM" id="Phobius"/>
    </source>
</evidence>
<feature type="transmembrane region" description="Helical" evidence="6">
    <location>
        <begin position="688"/>
        <end position="712"/>
    </location>
</feature>
<evidence type="ECO:0000256" key="3">
    <source>
        <dbReference type="ARBA" id="ARBA00022692"/>
    </source>
</evidence>
<sequence>MLRNFFKIAFRNLTKHKVSTLINLFGLTLGVTACLVIYLITNYELSYDSFHPDQERIYRLVGDVKYNATDEKHSVGFIPNAVPAAVRKEIAGLETVAAFHNIETDVLVPDGNEKPKHFESRRRTGGTADIVVVDPQYFDIFSYEWLAGNPKTALNEPLKVVLSELKARKYFGDLPLAQIMGKDVIYRDSVRVSVAGIVKDWKQPTDFTFTDFISMATIRASKLKGEINLDEWNDNWSASQAFVKLPQGTTPAQLKPLFQQFSKQHFAKEMKFWPGLQPLSDLHFNENYQDNYSRKAHLPTLYGLMAVAAFILLIAAVNFINLSTAQSIQRAKEIGIRKVMGGSRTSLIFQFLSETALLTCLAVLIALLIVGPILSVMQSLTPTGLTFNLISLQTLLFLTGLVVITSLLAGFYPSWLLSSYLPALTLKGQSALKGGQKGYLRKGLIVFQFTVSLAFIIGTLIVGRQLSFMRNKDLGFSTDAIIDVHTLHDDKSRVLAQKIKQLADVDRVTMQWFPPMGQSYMVTKLKYRGKKEVEMDVSAKVGDENFIPLYQLHLLAGRNYHKSDSLREMVINATYAKALGFKKPADAINQLIDFQGRQYPIVGVVADFHEQSFHEKIGAVFISYMPRQAQNIGVKLATKGRQIDDLKTTLASIEKQWNEVYPENKFDYSFLDDSIAKLYEKEQKTAQLVNLATAIAILISCMGLFGLATFTAEQRTKEIGVRKVLGASVSSIVALLSQDFLKLVLISLIIASPIAWWAMNKWLQDFAYKVDIEWWVFVLAGLVAVAITLVTISFQSLKAALMNPAKSLRTE</sequence>
<dbReference type="Proteomes" id="UP000501802">
    <property type="component" value="Chromosome"/>
</dbReference>
<keyword evidence="10" id="KW-1185">Reference proteome</keyword>
<evidence type="ECO:0000313" key="10">
    <source>
        <dbReference type="Proteomes" id="UP000501802"/>
    </source>
</evidence>
<evidence type="ECO:0000256" key="1">
    <source>
        <dbReference type="ARBA" id="ARBA00004651"/>
    </source>
</evidence>
<keyword evidence="2" id="KW-1003">Cell membrane</keyword>
<evidence type="ECO:0000256" key="2">
    <source>
        <dbReference type="ARBA" id="ARBA00022475"/>
    </source>
</evidence>
<feature type="transmembrane region" description="Helical" evidence="6">
    <location>
        <begin position="347"/>
        <end position="374"/>
    </location>
</feature>
<dbReference type="EMBL" id="CP050063">
    <property type="protein sequence ID" value="QIP17977.1"/>
    <property type="molecule type" value="Genomic_DNA"/>
</dbReference>
<evidence type="ECO:0000313" key="9">
    <source>
        <dbReference type="EMBL" id="QIP17977.1"/>
    </source>
</evidence>
<feature type="transmembrane region" description="Helical" evidence="6">
    <location>
        <begin position="439"/>
        <end position="462"/>
    </location>
</feature>
<feature type="transmembrane region" description="Helical" evidence="6">
    <location>
        <begin position="774"/>
        <end position="794"/>
    </location>
</feature>
<dbReference type="AlphaFoldDB" id="A0A6G9AZY3"/>
<evidence type="ECO:0000256" key="4">
    <source>
        <dbReference type="ARBA" id="ARBA00022989"/>
    </source>
</evidence>
<feature type="domain" description="MacB-like periplasmic core" evidence="8">
    <location>
        <begin position="451"/>
        <end position="644"/>
    </location>
</feature>
<accession>A0A6G9AZY3</accession>
<feature type="transmembrane region" description="Helical" evidence="6">
    <location>
        <begin position="740"/>
        <end position="759"/>
    </location>
</feature>
<feature type="transmembrane region" description="Helical" evidence="6">
    <location>
        <begin position="21"/>
        <end position="40"/>
    </location>
</feature>
<dbReference type="InterPro" id="IPR025857">
    <property type="entry name" value="MacB_PCD"/>
</dbReference>
<evidence type="ECO:0000259" key="7">
    <source>
        <dbReference type="Pfam" id="PF02687"/>
    </source>
</evidence>
<keyword evidence="3 6" id="KW-0812">Transmembrane</keyword>
<feature type="transmembrane region" description="Helical" evidence="6">
    <location>
        <begin position="394"/>
        <end position="418"/>
    </location>
</feature>
<proteinExistence type="predicted"/>
<dbReference type="InterPro" id="IPR003838">
    <property type="entry name" value="ABC3_permease_C"/>
</dbReference>
<dbReference type="KEGG" id="spib:G8759_27080"/>
<keyword evidence="5 6" id="KW-0472">Membrane</keyword>
<dbReference type="InterPro" id="IPR050250">
    <property type="entry name" value="Macrolide_Exporter_MacB"/>
</dbReference>
<dbReference type="PANTHER" id="PTHR30572">
    <property type="entry name" value="MEMBRANE COMPONENT OF TRANSPORTER-RELATED"/>
    <property type="match status" value="1"/>
</dbReference>
<feature type="domain" description="ABC3 transporter permease C-terminal" evidence="7">
    <location>
        <begin position="306"/>
        <end position="419"/>
    </location>
</feature>
<feature type="domain" description="ABC3 transporter permease C-terminal" evidence="7">
    <location>
        <begin position="691"/>
        <end position="804"/>
    </location>
</feature>
<comment type="subcellular location">
    <subcellularLocation>
        <location evidence="1">Cell membrane</location>
        <topology evidence="1">Multi-pass membrane protein</topology>
    </subcellularLocation>
</comment>
<dbReference type="PANTHER" id="PTHR30572:SF18">
    <property type="entry name" value="ABC-TYPE MACROLIDE FAMILY EXPORT SYSTEM PERMEASE COMPONENT 2"/>
    <property type="match status" value="1"/>
</dbReference>
<gene>
    <name evidence="9" type="ORF">G8759_27080</name>
</gene>
<dbReference type="Pfam" id="PF02687">
    <property type="entry name" value="FtsX"/>
    <property type="match status" value="2"/>
</dbReference>
<dbReference type="GO" id="GO:0005886">
    <property type="term" value="C:plasma membrane"/>
    <property type="evidence" value="ECO:0007669"/>
    <property type="project" value="UniProtKB-SubCell"/>
</dbReference>
<feature type="transmembrane region" description="Helical" evidence="6">
    <location>
        <begin position="301"/>
        <end position="322"/>
    </location>
</feature>
<evidence type="ECO:0000259" key="8">
    <source>
        <dbReference type="Pfam" id="PF12704"/>
    </source>
</evidence>
<evidence type="ECO:0000256" key="5">
    <source>
        <dbReference type="ARBA" id="ARBA00023136"/>
    </source>
</evidence>
<keyword evidence="4 6" id="KW-1133">Transmembrane helix</keyword>
<dbReference type="GO" id="GO:0022857">
    <property type="term" value="F:transmembrane transporter activity"/>
    <property type="evidence" value="ECO:0007669"/>
    <property type="project" value="TreeGrafter"/>
</dbReference>
<dbReference type="PROSITE" id="PS51257">
    <property type="entry name" value="PROKAR_LIPOPROTEIN"/>
    <property type="match status" value="1"/>
</dbReference>
<reference evidence="9 10" key="1">
    <citation type="submission" date="2020-03" db="EMBL/GenBank/DDBJ databases">
        <authorList>
            <person name="Kim M.K."/>
        </authorList>
    </citation>
    <scope>NUCLEOTIDE SEQUENCE [LARGE SCALE GENOMIC DNA]</scope>
    <source>
        <strain evidence="9 10">BT328</strain>
    </source>
</reference>
<organism evidence="9 10">
    <name type="scientific">Spirosoma aureum</name>
    <dbReference type="NCBI Taxonomy" id="2692134"/>
    <lineage>
        <taxon>Bacteria</taxon>
        <taxon>Pseudomonadati</taxon>
        <taxon>Bacteroidota</taxon>
        <taxon>Cytophagia</taxon>
        <taxon>Cytophagales</taxon>
        <taxon>Cytophagaceae</taxon>
        <taxon>Spirosoma</taxon>
    </lineage>
</organism>
<protein>
    <submittedName>
        <fullName evidence="9">FtsX-like permease family protein</fullName>
    </submittedName>
</protein>
<dbReference type="Pfam" id="PF12704">
    <property type="entry name" value="MacB_PCD"/>
    <property type="match status" value="2"/>
</dbReference>
<feature type="domain" description="MacB-like periplasmic core" evidence="8">
    <location>
        <begin position="20"/>
        <end position="255"/>
    </location>
</feature>